<dbReference type="PANTHER" id="PTHR47585:SF1">
    <property type="entry name" value="DUF1446 DOMAIN-CONTAINING PROTEIN"/>
    <property type="match status" value="1"/>
</dbReference>
<name>X8DQB7_9MYCO</name>
<comment type="caution">
    <text evidence="2">The sequence shown here is derived from an EMBL/GenBank/DDBJ whole genome shotgun (WGS) entry which is preliminary data.</text>
</comment>
<proteinExistence type="predicted"/>
<gene>
    <name evidence="2" type="ORF">I540_0991</name>
</gene>
<evidence type="ECO:0000313" key="3">
    <source>
        <dbReference type="Proteomes" id="UP000023351"/>
    </source>
</evidence>
<organism evidence="2 3">
    <name type="scientific">Mycobacteroides abscessus subsp. bolletii 1513</name>
    <dbReference type="NCBI Taxonomy" id="1299321"/>
    <lineage>
        <taxon>Bacteria</taxon>
        <taxon>Bacillati</taxon>
        <taxon>Actinomycetota</taxon>
        <taxon>Actinomycetes</taxon>
        <taxon>Mycobacteriales</taxon>
        <taxon>Mycobacteriaceae</taxon>
        <taxon>Mycobacteroides</taxon>
        <taxon>Mycobacteroides abscessus</taxon>
    </lineage>
</organism>
<dbReference type="AlphaFoldDB" id="X8DQB7"/>
<dbReference type="EMBL" id="JAOJ01000002">
    <property type="protein sequence ID" value="EUA69715.1"/>
    <property type="molecule type" value="Genomic_DNA"/>
</dbReference>
<dbReference type="InterPro" id="IPR010839">
    <property type="entry name" value="AtuA_N"/>
</dbReference>
<feature type="domain" description="Acyclic terpene utilisation N-terminal" evidence="1">
    <location>
        <begin position="1"/>
        <end position="193"/>
    </location>
</feature>
<accession>X8DQB7</accession>
<dbReference type="PANTHER" id="PTHR47585">
    <property type="match status" value="1"/>
</dbReference>
<evidence type="ECO:0000259" key="1">
    <source>
        <dbReference type="Pfam" id="PF07287"/>
    </source>
</evidence>
<dbReference type="Proteomes" id="UP000023351">
    <property type="component" value="Unassembled WGS sequence"/>
</dbReference>
<dbReference type="Pfam" id="PF07287">
    <property type="entry name" value="AtuA"/>
    <property type="match status" value="1"/>
</dbReference>
<dbReference type="PATRIC" id="fig|1299321.3.peg.949"/>
<reference evidence="2 3" key="1">
    <citation type="submission" date="2013-12" db="EMBL/GenBank/DDBJ databases">
        <authorList>
            <person name="Zelazny A."/>
            <person name="Olivier K."/>
            <person name="Holland S."/>
            <person name="Lenaerts A."/>
            <person name="Ordway D."/>
            <person name="DeGroote M.A."/>
            <person name="Parker T."/>
            <person name="Sizemore C."/>
            <person name="Tallon L.J."/>
            <person name="Sadzewicz L.K."/>
            <person name="Sengamalay N."/>
            <person name="Fraser C.M."/>
            <person name="Hine E."/>
            <person name="Shefchek K.A."/>
            <person name="Das S.P."/>
            <person name="Tettelin H."/>
        </authorList>
    </citation>
    <scope>NUCLEOTIDE SEQUENCE [LARGE SCALE GENOMIC DNA]</scope>
    <source>
        <strain evidence="2 3">1513</strain>
    </source>
</reference>
<evidence type="ECO:0000313" key="2">
    <source>
        <dbReference type="EMBL" id="EUA69715.1"/>
    </source>
</evidence>
<protein>
    <recommendedName>
        <fullName evidence="1">Acyclic terpene utilisation N-terminal domain-containing protein</fullName>
    </recommendedName>
</protein>
<sequence>MITKHTGTGGAVSVGTVTAQLLYEITGGRYANPDVTTRIDSIELSQEGPDRVRVSGVTGEAPPPDLKVSLNALGGFRNQMTFVLTGLDIDAKADLTRRQLEAALTSPPEDIQWTLGRTDHPNADTEQAASALLHVMVRDSDPNKVGRQFSNAAVELALASYPGFHVTTPPKDGEPYGVFTPGYVPAEKVPHVAVLADGTRIDIAQAAQTQPLTEAPAAALPEPLPAGRCVAHRWASSRAPAAATRAAAPMSASGCAPTRNIVGLPTH</sequence>